<dbReference type="HAMAP" id="MF_01363">
    <property type="entry name" value="Ribosomal_bL21"/>
    <property type="match status" value="1"/>
</dbReference>
<name>A0A0R1RMG8_9LACO</name>
<evidence type="ECO:0000256" key="7">
    <source>
        <dbReference type="RuleBase" id="RU000562"/>
    </source>
</evidence>
<dbReference type="Proteomes" id="UP000051999">
    <property type="component" value="Unassembled WGS sequence"/>
</dbReference>
<evidence type="ECO:0000256" key="1">
    <source>
        <dbReference type="ARBA" id="ARBA00008563"/>
    </source>
</evidence>
<evidence type="ECO:0000313" key="8">
    <source>
        <dbReference type="EMBL" id="KRL57342.1"/>
    </source>
</evidence>
<dbReference type="PROSITE" id="PS01169">
    <property type="entry name" value="RIBOSOMAL_L21"/>
    <property type="match status" value="1"/>
</dbReference>
<keyword evidence="4 6" id="KW-0689">Ribosomal protein</keyword>
<dbReference type="EMBL" id="AZFF01000001">
    <property type="protein sequence ID" value="KRL57342.1"/>
    <property type="molecule type" value="Genomic_DNA"/>
</dbReference>
<keyword evidence="9" id="KW-1185">Reference proteome</keyword>
<dbReference type="GO" id="GO:0019843">
    <property type="term" value="F:rRNA binding"/>
    <property type="evidence" value="ECO:0007669"/>
    <property type="project" value="UniProtKB-UniRule"/>
</dbReference>
<keyword evidence="2 6" id="KW-0699">rRNA-binding</keyword>
<sequence>MYAIIKTGGKQYKVEKGSPIFVEKLDAKEGDKVTFDEVVLVASRSIKIGTPYVDGASVTGTVEKQGKEKKVVTFKYKPKKNQHTKTGHRQPYTRVMIDEIAGATSSKSADADK</sequence>
<dbReference type="InterPro" id="IPR018258">
    <property type="entry name" value="Ribosomal_bL21_CS"/>
</dbReference>
<evidence type="ECO:0000313" key="9">
    <source>
        <dbReference type="Proteomes" id="UP000051999"/>
    </source>
</evidence>
<comment type="function">
    <text evidence="6 7">This protein binds to 23S rRNA in the presence of protein L20.</text>
</comment>
<dbReference type="GO" id="GO:0005840">
    <property type="term" value="C:ribosome"/>
    <property type="evidence" value="ECO:0007669"/>
    <property type="project" value="UniProtKB-KW"/>
</dbReference>
<evidence type="ECO:0000256" key="2">
    <source>
        <dbReference type="ARBA" id="ARBA00022730"/>
    </source>
</evidence>
<reference evidence="8 9" key="1">
    <citation type="journal article" date="2015" name="Genome Announc.">
        <title>Expanding the biotechnology potential of lactobacilli through comparative genomics of 213 strains and associated genera.</title>
        <authorList>
            <person name="Sun Z."/>
            <person name="Harris H.M."/>
            <person name="McCann A."/>
            <person name="Guo C."/>
            <person name="Argimon S."/>
            <person name="Zhang W."/>
            <person name="Yang X."/>
            <person name="Jeffery I.B."/>
            <person name="Cooney J.C."/>
            <person name="Kagawa T.F."/>
            <person name="Liu W."/>
            <person name="Song Y."/>
            <person name="Salvetti E."/>
            <person name="Wrobel A."/>
            <person name="Rasinkangas P."/>
            <person name="Parkhill J."/>
            <person name="Rea M.C."/>
            <person name="O'Sullivan O."/>
            <person name="Ritari J."/>
            <person name="Douillard F.P."/>
            <person name="Paul Ross R."/>
            <person name="Yang R."/>
            <person name="Briner A.E."/>
            <person name="Felis G.E."/>
            <person name="de Vos W.M."/>
            <person name="Barrangou R."/>
            <person name="Klaenhammer T.R."/>
            <person name="Caufield P.W."/>
            <person name="Cui Y."/>
            <person name="Zhang H."/>
            <person name="O'Toole P.W."/>
        </authorList>
    </citation>
    <scope>NUCLEOTIDE SEQUENCE [LARGE SCALE GENOMIC DNA]</scope>
    <source>
        <strain evidence="8 9">DSM 15814</strain>
    </source>
</reference>
<keyword evidence="3 6" id="KW-0694">RNA-binding</keyword>
<keyword evidence="5 6" id="KW-0687">Ribonucleoprotein</keyword>
<dbReference type="GO" id="GO:0003735">
    <property type="term" value="F:structural constituent of ribosome"/>
    <property type="evidence" value="ECO:0007669"/>
    <property type="project" value="InterPro"/>
</dbReference>
<dbReference type="GO" id="GO:1990904">
    <property type="term" value="C:ribonucleoprotein complex"/>
    <property type="evidence" value="ECO:0007669"/>
    <property type="project" value="UniProtKB-KW"/>
</dbReference>
<gene>
    <name evidence="6" type="primary">rplU</name>
    <name evidence="8" type="ORF">FD35_GL000355</name>
</gene>
<dbReference type="eggNOG" id="COG0261">
    <property type="taxonomic scope" value="Bacteria"/>
</dbReference>
<dbReference type="PANTHER" id="PTHR21349">
    <property type="entry name" value="50S RIBOSOMAL PROTEIN L21"/>
    <property type="match status" value="1"/>
</dbReference>
<dbReference type="GO" id="GO:0005737">
    <property type="term" value="C:cytoplasm"/>
    <property type="evidence" value="ECO:0007669"/>
    <property type="project" value="UniProtKB-ARBA"/>
</dbReference>
<dbReference type="OrthoDB" id="9813334at2"/>
<evidence type="ECO:0000256" key="6">
    <source>
        <dbReference type="HAMAP-Rule" id="MF_01363"/>
    </source>
</evidence>
<organism evidence="8 9">
    <name type="scientific">Furfurilactobacillus rossiae DSM 15814</name>
    <dbReference type="NCBI Taxonomy" id="1114972"/>
    <lineage>
        <taxon>Bacteria</taxon>
        <taxon>Bacillati</taxon>
        <taxon>Bacillota</taxon>
        <taxon>Bacilli</taxon>
        <taxon>Lactobacillales</taxon>
        <taxon>Lactobacillaceae</taxon>
        <taxon>Furfurilactobacillus</taxon>
    </lineage>
</organism>
<dbReference type="PATRIC" id="fig|1114972.6.peg.355"/>
<dbReference type="NCBIfam" id="TIGR00061">
    <property type="entry name" value="L21"/>
    <property type="match status" value="1"/>
</dbReference>
<accession>A0A0R1RMG8</accession>
<dbReference type="SUPFAM" id="SSF141091">
    <property type="entry name" value="L21p-like"/>
    <property type="match status" value="1"/>
</dbReference>
<proteinExistence type="inferred from homology"/>
<dbReference type="RefSeq" id="WP_017261756.1">
    <property type="nucleotide sequence ID" value="NZ_AUAW01000001.1"/>
</dbReference>
<dbReference type="Pfam" id="PF00829">
    <property type="entry name" value="Ribosomal_L21p"/>
    <property type="match status" value="1"/>
</dbReference>
<protein>
    <recommendedName>
        <fullName evidence="6">Large ribosomal subunit protein bL21</fullName>
    </recommendedName>
</protein>
<dbReference type="InterPro" id="IPR028909">
    <property type="entry name" value="bL21-like"/>
</dbReference>
<dbReference type="GO" id="GO:0006412">
    <property type="term" value="P:translation"/>
    <property type="evidence" value="ECO:0007669"/>
    <property type="project" value="UniProtKB-UniRule"/>
</dbReference>
<dbReference type="InterPro" id="IPR036164">
    <property type="entry name" value="bL21-like_sf"/>
</dbReference>
<evidence type="ECO:0000256" key="3">
    <source>
        <dbReference type="ARBA" id="ARBA00022884"/>
    </source>
</evidence>
<dbReference type="AlphaFoldDB" id="A0A0R1RMG8"/>
<dbReference type="STRING" id="1114972.FD35_GL000355"/>
<evidence type="ECO:0000256" key="4">
    <source>
        <dbReference type="ARBA" id="ARBA00022980"/>
    </source>
</evidence>
<comment type="subunit">
    <text evidence="6">Part of the 50S ribosomal subunit. Contacts protein L20.</text>
</comment>
<dbReference type="InterPro" id="IPR001787">
    <property type="entry name" value="Ribosomal_bL21"/>
</dbReference>
<comment type="caution">
    <text evidence="8">The sequence shown here is derived from an EMBL/GenBank/DDBJ whole genome shotgun (WGS) entry which is preliminary data.</text>
</comment>
<dbReference type="PANTHER" id="PTHR21349:SF0">
    <property type="entry name" value="LARGE RIBOSOMAL SUBUNIT PROTEIN BL21M"/>
    <property type="match status" value="1"/>
</dbReference>
<evidence type="ECO:0000256" key="5">
    <source>
        <dbReference type="ARBA" id="ARBA00023274"/>
    </source>
</evidence>
<comment type="similarity">
    <text evidence="1 6 7">Belongs to the bacterial ribosomal protein bL21 family.</text>
</comment>